<dbReference type="Proteomes" id="UP000002640">
    <property type="component" value="Unassembled WGS sequence"/>
</dbReference>
<dbReference type="OMA" id="IACNTHP"/>
<keyword evidence="1" id="KW-1133">Transmembrane helix</keyword>
<dbReference type="KEGG" id="psoj:PHYSODRAFT_295526"/>
<dbReference type="EMBL" id="JH159152">
    <property type="protein sequence ID" value="EGZ22902.1"/>
    <property type="molecule type" value="Genomic_DNA"/>
</dbReference>
<proteinExistence type="predicted"/>
<feature type="transmembrane region" description="Helical" evidence="1">
    <location>
        <begin position="111"/>
        <end position="133"/>
    </location>
</feature>
<evidence type="ECO:0000313" key="3">
    <source>
        <dbReference type="Proteomes" id="UP000002640"/>
    </source>
</evidence>
<keyword evidence="1" id="KW-0812">Transmembrane</keyword>
<sequence length="301" mass="32834">MNTESFAYGSFGLAVFAAGYVAIIIKITMSTRAKASVYGLSEYRQRTADGKETVSDQTDGRLTSAIMKTVSLLVHNGSSARKSFKLAMKFDGLAVETALLYQKLEPGLPTVLIGIFTAAVTSNALSCAAVMFIPYERSLLKSSSIACNLMIVAFLIYSLSKAHAQSFQIFSNLQCLMLVVLYGLYAFTFDRAKFTINIEVYPTDWLEQSGSVIADPVQTAVINIHKSQVAANHVWAGRLHSDRHQSHALPSASHISERNYPTVVLMIVSDIHLVVFVEESVRPSAIACNTHPECVVHHAPG</sequence>
<keyword evidence="1" id="KW-0472">Membrane</keyword>
<feature type="transmembrane region" description="Helical" evidence="1">
    <location>
        <begin position="6"/>
        <end position="25"/>
    </location>
</feature>
<organism evidence="2 3">
    <name type="scientific">Phytophthora sojae (strain P6497)</name>
    <name type="common">Soybean stem and root rot agent</name>
    <name type="synonym">Phytophthora megasperma f. sp. glycines</name>
    <dbReference type="NCBI Taxonomy" id="1094619"/>
    <lineage>
        <taxon>Eukaryota</taxon>
        <taxon>Sar</taxon>
        <taxon>Stramenopiles</taxon>
        <taxon>Oomycota</taxon>
        <taxon>Peronosporomycetes</taxon>
        <taxon>Peronosporales</taxon>
        <taxon>Peronosporaceae</taxon>
        <taxon>Phytophthora</taxon>
    </lineage>
</organism>
<name>G4YRG8_PHYSP</name>
<dbReference type="GeneID" id="20641264"/>
<feature type="transmembrane region" description="Helical" evidence="1">
    <location>
        <begin position="169"/>
        <end position="187"/>
    </location>
</feature>
<gene>
    <name evidence="2" type="ORF">PHYSODRAFT_295526</name>
</gene>
<dbReference type="InParanoid" id="G4YRG8"/>
<keyword evidence="3" id="KW-1185">Reference proteome</keyword>
<reference evidence="2 3" key="1">
    <citation type="journal article" date="2006" name="Science">
        <title>Phytophthora genome sequences uncover evolutionary origins and mechanisms of pathogenesis.</title>
        <authorList>
            <person name="Tyler B.M."/>
            <person name="Tripathy S."/>
            <person name="Zhang X."/>
            <person name="Dehal P."/>
            <person name="Jiang R.H."/>
            <person name="Aerts A."/>
            <person name="Arredondo F.D."/>
            <person name="Baxter L."/>
            <person name="Bensasson D."/>
            <person name="Beynon J.L."/>
            <person name="Chapman J."/>
            <person name="Damasceno C.M."/>
            <person name="Dorrance A.E."/>
            <person name="Dou D."/>
            <person name="Dickerman A.W."/>
            <person name="Dubchak I.L."/>
            <person name="Garbelotto M."/>
            <person name="Gijzen M."/>
            <person name="Gordon S.G."/>
            <person name="Govers F."/>
            <person name="Grunwald N.J."/>
            <person name="Huang W."/>
            <person name="Ivors K.L."/>
            <person name="Jones R.W."/>
            <person name="Kamoun S."/>
            <person name="Krampis K."/>
            <person name="Lamour K.H."/>
            <person name="Lee M.K."/>
            <person name="McDonald W.H."/>
            <person name="Medina M."/>
            <person name="Meijer H.J."/>
            <person name="Nordberg E.K."/>
            <person name="Maclean D.J."/>
            <person name="Ospina-Giraldo M.D."/>
            <person name="Morris P.F."/>
            <person name="Phuntumart V."/>
            <person name="Putnam N.H."/>
            <person name="Rash S."/>
            <person name="Rose J.K."/>
            <person name="Sakihama Y."/>
            <person name="Salamov A.A."/>
            <person name="Savidor A."/>
            <person name="Scheuring C.F."/>
            <person name="Smith B.M."/>
            <person name="Sobral B.W."/>
            <person name="Terry A."/>
            <person name="Torto-Alalibo T.A."/>
            <person name="Win J."/>
            <person name="Xu Z."/>
            <person name="Zhang H."/>
            <person name="Grigoriev I.V."/>
            <person name="Rokhsar D.S."/>
            <person name="Boore J.L."/>
        </authorList>
    </citation>
    <scope>NUCLEOTIDE SEQUENCE [LARGE SCALE GENOMIC DNA]</scope>
    <source>
        <strain evidence="2 3">P6497</strain>
    </source>
</reference>
<accession>G4YRG8</accession>
<evidence type="ECO:0000256" key="1">
    <source>
        <dbReference type="SAM" id="Phobius"/>
    </source>
</evidence>
<dbReference type="RefSeq" id="XP_009518190.1">
    <property type="nucleotide sequence ID" value="XM_009519895.1"/>
</dbReference>
<evidence type="ECO:0000313" key="2">
    <source>
        <dbReference type="EMBL" id="EGZ22902.1"/>
    </source>
</evidence>
<feature type="transmembrane region" description="Helical" evidence="1">
    <location>
        <begin position="139"/>
        <end position="157"/>
    </location>
</feature>
<protein>
    <submittedName>
        <fullName evidence="2">Uncharacterized protein</fullName>
    </submittedName>
</protein>
<dbReference type="AlphaFoldDB" id="G4YRG8"/>